<dbReference type="GO" id="GO:0042132">
    <property type="term" value="F:fructose 1,6-bisphosphate 1-phosphatase activity"/>
    <property type="evidence" value="ECO:0007669"/>
    <property type="project" value="UniProtKB-UniRule"/>
</dbReference>
<dbReference type="PIRSF" id="PIRSF000906">
    <property type="entry name" value="FBPtase_Bacill"/>
    <property type="match status" value="1"/>
</dbReference>
<keyword evidence="3 4" id="KW-0119">Carbohydrate metabolism</keyword>
<evidence type="ECO:0000256" key="4">
    <source>
        <dbReference type="HAMAP-Rule" id="MF_01854"/>
    </source>
</evidence>
<keyword evidence="2 4" id="KW-0464">Manganese</keyword>
<comment type="pathway">
    <text evidence="4">Carbohydrate biosynthesis; gluconeogenesis.</text>
</comment>
<comment type="similarity">
    <text evidence="4">Belongs to the FBPase class 3 family.</text>
</comment>
<dbReference type="EMBL" id="FP929038">
    <property type="protein sequence ID" value="CBK81902.1"/>
    <property type="molecule type" value="Genomic_DNA"/>
</dbReference>
<dbReference type="STRING" id="717962.CC1_33700"/>
<gene>
    <name evidence="4" type="primary">fbp</name>
    <name evidence="5" type="ORF">CC1_33700</name>
</gene>
<dbReference type="Pfam" id="PF06874">
    <property type="entry name" value="FBPase_2"/>
    <property type="match status" value="1"/>
</dbReference>
<dbReference type="InterPro" id="IPR009164">
    <property type="entry name" value="FBPtase_class3"/>
</dbReference>
<protein>
    <recommendedName>
        <fullName evidence="4">Fructose-1,6-bisphosphatase class 3</fullName>
        <shortName evidence="4">FBPase class 3</shortName>
        <ecNumber evidence="4">3.1.3.11</ecNumber>
    </recommendedName>
    <alternativeName>
        <fullName evidence="4">D-fructose-1,6-bisphosphate 1-phosphohydrolase class 3</fullName>
    </alternativeName>
</protein>
<dbReference type="SUPFAM" id="SSF56300">
    <property type="entry name" value="Metallo-dependent phosphatases"/>
    <property type="match status" value="1"/>
</dbReference>
<evidence type="ECO:0000256" key="1">
    <source>
        <dbReference type="ARBA" id="ARBA00022801"/>
    </source>
</evidence>
<evidence type="ECO:0000313" key="6">
    <source>
        <dbReference type="Proteomes" id="UP000008798"/>
    </source>
</evidence>
<evidence type="ECO:0000256" key="2">
    <source>
        <dbReference type="ARBA" id="ARBA00023211"/>
    </source>
</evidence>
<name>D4JC31_9FIRM</name>
<dbReference type="EC" id="3.1.3.11" evidence="4"/>
<comment type="cofactor">
    <cofactor evidence="4">
        <name>Mn(2+)</name>
        <dbReference type="ChEBI" id="CHEBI:29035"/>
    </cofactor>
</comment>
<comment type="catalytic activity">
    <reaction evidence="4">
        <text>beta-D-fructose 1,6-bisphosphate + H2O = beta-D-fructose 6-phosphate + phosphate</text>
        <dbReference type="Rhea" id="RHEA:11064"/>
        <dbReference type="ChEBI" id="CHEBI:15377"/>
        <dbReference type="ChEBI" id="CHEBI:32966"/>
        <dbReference type="ChEBI" id="CHEBI:43474"/>
        <dbReference type="ChEBI" id="CHEBI:57634"/>
        <dbReference type="EC" id="3.1.3.11"/>
    </reaction>
</comment>
<dbReference type="UniPathway" id="UPA00138"/>
<dbReference type="GO" id="GO:0006094">
    <property type="term" value="P:gluconeogenesis"/>
    <property type="evidence" value="ECO:0007669"/>
    <property type="project" value="UniProtKB-UniRule"/>
</dbReference>
<organism evidence="5 6">
    <name type="scientific">Coprococcus catus GD/7</name>
    <dbReference type="NCBI Taxonomy" id="717962"/>
    <lineage>
        <taxon>Bacteria</taxon>
        <taxon>Bacillati</taxon>
        <taxon>Bacillota</taxon>
        <taxon>Clostridia</taxon>
        <taxon>Lachnospirales</taxon>
        <taxon>Lachnospiraceae</taxon>
        <taxon>Coprococcus</taxon>
    </lineage>
</organism>
<keyword evidence="1 4" id="KW-0378">Hydrolase</keyword>
<reference evidence="5 6" key="2">
    <citation type="submission" date="2010-03" db="EMBL/GenBank/DDBJ databases">
        <authorList>
            <person name="Pajon A."/>
        </authorList>
    </citation>
    <scope>NUCLEOTIDE SEQUENCE [LARGE SCALE GENOMIC DNA]</scope>
    <source>
        <strain evidence="5 6">GD/7</strain>
    </source>
</reference>
<evidence type="ECO:0000256" key="3">
    <source>
        <dbReference type="ARBA" id="ARBA00023277"/>
    </source>
</evidence>
<dbReference type="KEGG" id="cct:CC1_33700"/>
<accession>D4JC31</accession>
<dbReference type="AlphaFoldDB" id="D4JC31"/>
<sequence>MEQMDDLQKRYLKLLSEKYPTIASASTEIINLSAIMNLPKGTEHALSDIHGEADQFFHVLKNGSGAVRAKIDEEFGNSISMKDKKQLATLIYYPEKKLELIEKEEDDIEDFYRMTFHRLIRVCKRSQSKYTRSKVRKALPKDFAYIIEELLYEREDILNKEAYYNEIINTIIRINRAKEFIVAMCNLIQRLVVDHLHIVGDVFDRGPGAAAIMDRLMSYHSVDIQWGNHDVLWMGAASGHPACIANVIRISARYGNLNTLEDDYGINLMPLANFANTVYGDDSCSLFAIKHVEREDYSISQVEEEVEVKMHKAIAIIQFKLEGQLMMRRPEFHMADRLLLDKINYEKGSITIDGKEYDLLDHNFPTIDPKDPYALSPEEEDIMNRLVTAFKGCEKLQKHIQFFFKQGSLYLCYNDNLYYHGCVPFNEDGTFRDVTLKGRKYSGKALYDFLESCARKGYYMSSDPEERLYGQDIMWFIWSNEDSPVFGKEKMATFERYFINEPSLKEERKDYYYKLIEREDICDMILREFGMDPKRCHIVNGHMPVKFKKGESPIKGNGKLLIIDGGFSKAYQKTTGIAGYTLIYNSYGLRLVTHEPFESLEKAIIEETDIHSNITVVQLVNERRLVADTDVGKQIRKDIVDLEQLLDAYRRGLLREKR</sequence>
<reference evidence="5 6" key="1">
    <citation type="submission" date="2010-03" db="EMBL/GenBank/DDBJ databases">
        <title>The genome sequence of Coprococcus catus GD/7.</title>
        <authorList>
            <consortium name="metaHIT consortium -- http://www.metahit.eu/"/>
            <person name="Pajon A."/>
            <person name="Turner K."/>
            <person name="Parkhill J."/>
            <person name="Duncan S."/>
            <person name="Flint H."/>
        </authorList>
    </citation>
    <scope>NUCLEOTIDE SEQUENCE [LARGE SCALE GENOMIC DNA]</scope>
    <source>
        <strain evidence="5 6">GD/7</strain>
    </source>
</reference>
<dbReference type="Gene3D" id="3.60.21.10">
    <property type="match status" value="1"/>
</dbReference>
<evidence type="ECO:0000313" key="5">
    <source>
        <dbReference type="EMBL" id="CBK81902.1"/>
    </source>
</evidence>
<dbReference type="PATRIC" id="fig|717962.3.peg.3242"/>
<dbReference type="HAMAP" id="MF_01854">
    <property type="entry name" value="FBPase_class3"/>
    <property type="match status" value="1"/>
</dbReference>
<dbReference type="Proteomes" id="UP000008798">
    <property type="component" value="Chromosome"/>
</dbReference>
<proteinExistence type="inferred from homology"/>
<dbReference type="InterPro" id="IPR029052">
    <property type="entry name" value="Metallo-depent_PP-like"/>
</dbReference>
<dbReference type="HOGENOM" id="CLU_028392_2_0_9"/>